<sequence>MGFILNKKELAETYKRYQDPISTLKKYKKSQEMDKLSSYKISRELDLPRERVRQWKNGSKPKFIKSIEVAEENNWINLSYRSKNFKTLNRLVSWIFSAGSIAKKTYNPIFTIKHHQKNTFIKLMDTLGLQYKFIREEKSDKATEARIKKNSSLIGRILWKLGAPRGNKSKKKGSNIT</sequence>
<organism evidence="1 2">
    <name type="scientific">Methanohalarchaeum thermophilum</name>
    <dbReference type="NCBI Taxonomy" id="1903181"/>
    <lineage>
        <taxon>Archaea</taxon>
        <taxon>Methanobacteriati</taxon>
        <taxon>Methanobacteriota</taxon>
        <taxon>Methanonatronarchaeia</taxon>
        <taxon>Methanonatronarchaeales</taxon>
        <taxon>Methanonatronarchaeaceae</taxon>
        <taxon>Candidatus Methanohalarchaeum</taxon>
    </lineage>
</organism>
<dbReference type="GO" id="GO:0004519">
    <property type="term" value="F:endonuclease activity"/>
    <property type="evidence" value="ECO:0007669"/>
    <property type="project" value="UniProtKB-KW"/>
</dbReference>
<proteinExistence type="predicted"/>
<comment type="caution">
    <text evidence="1">The sequence shown here is derived from an EMBL/GenBank/DDBJ whole genome shotgun (WGS) entry which is preliminary data.</text>
</comment>
<protein>
    <submittedName>
        <fullName evidence="1">Inactivated LAGLIDADG family endonuclease and N-terminal HTH domain</fullName>
    </submittedName>
</protein>
<keyword evidence="1" id="KW-0255">Endonuclease</keyword>
<dbReference type="Proteomes" id="UP000185744">
    <property type="component" value="Unassembled WGS sequence"/>
</dbReference>
<evidence type="ECO:0000313" key="2">
    <source>
        <dbReference type="Proteomes" id="UP000185744"/>
    </source>
</evidence>
<accession>A0A1Q6DT14</accession>
<keyword evidence="2" id="KW-1185">Reference proteome</keyword>
<name>A0A1Q6DT14_METT1</name>
<dbReference type="AlphaFoldDB" id="A0A1Q6DT14"/>
<reference evidence="1" key="1">
    <citation type="submission" date="2016-12" db="EMBL/GenBank/DDBJ databases">
        <title>Discovery of methanogenic haloarchaea.</title>
        <authorList>
            <person name="Sorokin D.Y."/>
            <person name="Makarova K.S."/>
            <person name="Abbas B."/>
            <person name="Ferrer M."/>
            <person name="Golyshin P.N."/>
        </authorList>
    </citation>
    <scope>NUCLEOTIDE SEQUENCE [LARGE SCALE GENOMIC DNA]</scope>
    <source>
        <strain evidence="1">HMET1</strain>
    </source>
</reference>
<keyword evidence="1" id="KW-0540">Nuclease</keyword>
<keyword evidence="1" id="KW-0378">Hydrolase</keyword>
<dbReference type="EMBL" id="MSDW01000002">
    <property type="protein sequence ID" value="OKY77520.1"/>
    <property type="molecule type" value="Genomic_DNA"/>
</dbReference>
<dbReference type="STRING" id="1903181.BTN85_2171"/>
<gene>
    <name evidence="1" type="ORF">BTN85_2171</name>
</gene>
<dbReference type="InParanoid" id="A0A1Q6DT14"/>
<evidence type="ECO:0000313" key="1">
    <source>
        <dbReference type="EMBL" id="OKY77520.1"/>
    </source>
</evidence>